<evidence type="ECO:0000256" key="4">
    <source>
        <dbReference type="ARBA" id="ARBA00022825"/>
    </source>
</evidence>
<comment type="similarity">
    <text evidence="1 5">Belongs to the peptidase S41A family.</text>
</comment>
<gene>
    <name evidence="7" type="ORF">J2Z32_003873</name>
</gene>
<dbReference type="SMART" id="SM00228">
    <property type="entry name" value="PDZ"/>
    <property type="match status" value="1"/>
</dbReference>
<dbReference type="EC" id="3.4.21.102" evidence="7"/>
<dbReference type="RefSeq" id="WP_210090783.1">
    <property type="nucleotide sequence ID" value="NZ_JAGGKG010000023.1"/>
</dbReference>
<dbReference type="InterPro" id="IPR029045">
    <property type="entry name" value="ClpP/crotonase-like_dom_sf"/>
</dbReference>
<dbReference type="InterPro" id="IPR036034">
    <property type="entry name" value="PDZ_sf"/>
</dbReference>
<dbReference type="Pfam" id="PF22694">
    <property type="entry name" value="CtpB_N-like"/>
    <property type="match status" value="1"/>
</dbReference>
<dbReference type="Gene3D" id="1.10.101.10">
    <property type="entry name" value="PGBD-like superfamily/PGBD"/>
    <property type="match status" value="1"/>
</dbReference>
<dbReference type="Gene3D" id="3.30.750.44">
    <property type="match status" value="1"/>
</dbReference>
<dbReference type="SUPFAM" id="SSF47090">
    <property type="entry name" value="PGBD-like"/>
    <property type="match status" value="1"/>
</dbReference>
<keyword evidence="8" id="KW-1185">Reference proteome</keyword>
<dbReference type="GO" id="GO:0006508">
    <property type="term" value="P:proteolysis"/>
    <property type="evidence" value="ECO:0007669"/>
    <property type="project" value="UniProtKB-KW"/>
</dbReference>
<accession>A0ABS4FXX8</accession>
<dbReference type="Gene3D" id="3.90.226.10">
    <property type="entry name" value="2-enoyl-CoA Hydratase, Chain A, domain 1"/>
    <property type="match status" value="1"/>
</dbReference>
<feature type="domain" description="PDZ" evidence="6">
    <location>
        <begin position="120"/>
        <end position="180"/>
    </location>
</feature>
<keyword evidence="3 5" id="KW-0378">Hydrolase</keyword>
<dbReference type="InterPro" id="IPR036366">
    <property type="entry name" value="PGBDSf"/>
</dbReference>
<dbReference type="InterPro" id="IPR002477">
    <property type="entry name" value="Peptidoglycan-bd-like"/>
</dbReference>
<evidence type="ECO:0000256" key="2">
    <source>
        <dbReference type="ARBA" id="ARBA00022670"/>
    </source>
</evidence>
<dbReference type="InterPro" id="IPR041489">
    <property type="entry name" value="PDZ_6"/>
</dbReference>
<dbReference type="GO" id="GO:0004252">
    <property type="term" value="F:serine-type endopeptidase activity"/>
    <property type="evidence" value="ECO:0007669"/>
    <property type="project" value="UniProtKB-EC"/>
</dbReference>
<evidence type="ECO:0000256" key="5">
    <source>
        <dbReference type="RuleBase" id="RU004404"/>
    </source>
</evidence>
<dbReference type="InterPro" id="IPR005151">
    <property type="entry name" value="Tail-specific_protease"/>
</dbReference>
<evidence type="ECO:0000256" key="1">
    <source>
        <dbReference type="ARBA" id="ARBA00009179"/>
    </source>
</evidence>
<dbReference type="InterPro" id="IPR001478">
    <property type="entry name" value="PDZ"/>
</dbReference>
<keyword evidence="2 5" id="KW-0645">Protease</keyword>
<dbReference type="SMART" id="SM00245">
    <property type="entry name" value="TSPc"/>
    <property type="match status" value="1"/>
</dbReference>
<dbReference type="Pfam" id="PF01471">
    <property type="entry name" value="PG_binding_1"/>
    <property type="match status" value="1"/>
</dbReference>
<dbReference type="InterPro" id="IPR004447">
    <property type="entry name" value="Peptidase_S41A"/>
</dbReference>
<keyword evidence="4 5" id="KW-0720">Serine protease</keyword>
<proteinExistence type="inferred from homology"/>
<dbReference type="InterPro" id="IPR055210">
    <property type="entry name" value="CtpA/B_N"/>
</dbReference>
<comment type="caution">
    <text evidence="7">The sequence shown here is derived from an EMBL/GenBank/DDBJ whole genome shotgun (WGS) entry which is preliminary data.</text>
</comment>
<dbReference type="EMBL" id="JAGGKG010000023">
    <property type="protein sequence ID" value="MBP1907198.1"/>
    <property type="molecule type" value="Genomic_DNA"/>
</dbReference>
<dbReference type="PANTHER" id="PTHR32060">
    <property type="entry name" value="TAIL-SPECIFIC PROTEASE"/>
    <property type="match status" value="1"/>
</dbReference>
<dbReference type="Gene3D" id="2.30.42.10">
    <property type="match status" value="1"/>
</dbReference>
<evidence type="ECO:0000313" key="8">
    <source>
        <dbReference type="Proteomes" id="UP001519272"/>
    </source>
</evidence>
<dbReference type="PROSITE" id="PS51257">
    <property type="entry name" value="PROKAR_LIPOPROTEIN"/>
    <property type="match status" value="1"/>
</dbReference>
<dbReference type="CDD" id="cd07560">
    <property type="entry name" value="Peptidase_S41_CPP"/>
    <property type="match status" value="1"/>
</dbReference>
<dbReference type="PROSITE" id="PS50106">
    <property type="entry name" value="PDZ"/>
    <property type="match status" value="1"/>
</dbReference>
<evidence type="ECO:0000256" key="3">
    <source>
        <dbReference type="ARBA" id="ARBA00022801"/>
    </source>
</evidence>
<organism evidence="7 8">
    <name type="scientific">Paenibacillus turicensis</name>
    <dbReference type="NCBI Taxonomy" id="160487"/>
    <lineage>
        <taxon>Bacteria</taxon>
        <taxon>Bacillati</taxon>
        <taxon>Bacillota</taxon>
        <taxon>Bacilli</taxon>
        <taxon>Bacillales</taxon>
        <taxon>Paenibacillaceae</taxon>
        <taxon>Paenibacillus</taxon>
    </lineage>
</organism>
<dbReference type="Pfam" id="PF17820">
    <property type="entry name" value="PDZ_6"/>
    <property type="match status" value="1"/>
</dbReference>
<evidence type="ECO:0000259" key="6">
    <source>
        <dbReference type="PROSITE" id="PS50106"/>
    </source>
</evidence>
<dbReference type="SUPFAM" id="SSF50156">
    <property type="entry name" value="PDZ domain-like"/>
    <property type="match status" value="1"/>
</dbReference>
<dbReference type="SUPFAM" id="SSF52096">
    <property type="entry name" value="ClpP/crotonase"/>
    <property type="match status" value="1"/>
</dbReference>
<dbReference type="PANTHER" id="PTHR32060:SF29">
    <property type="entry name" value="CARBOXY-TERMINAL PROCESSING PROTEASE CTPB"/>
    <property type="match status" value="1"/>
</dbReference>
<reference evidence="7 8" key="1">
    <citation type="submission" date="2021-03" db="EMBL/GenBank/DDBJ databases">
        <title>Genomic Encyclopedia of Type Strains, Phase IV (KMG-IV): sequencing the most valuable type-strain genomes for metagenomic binning, comparative biology and taxonomic classification.</title>
        <authorList>
            <person name="Goeker M."/>
        </authorList>
    </citation>
    <scope>NUCLEOTIDE SEQUENCE [LARGE SCALE GENOMIC DNA]</scope>
    <source>
        <strain evidence="7 8">DSM 14349</strain>
    </source>
</reference>
<dbReference type="NCBIfam" id="TIGR00225">
    <property type="entry name" value="prc"/>
    <property type="match status" value="1"/>
</dbReference>
<dbReference type="InterPro" id="IPR036365">
    <property type="entry name" value="PGBD-like_sf"/>
</dbReference>
<name>A0ABS4FXX8_9BACL</name>
<protein>
    <submittedName>
        <fullName evidence="7">Carboxyl-terminal processing protease</fullName>
        <ecNumber evidence="7">3.4.21.102</ecNumber>
    </submittedName>
</protein>
<dbReference type="CDD" id="cd06782">
    <property type="entry name" value="cpPDZ_CPP-like"/>
    <property type="match status" value="1"/>
</dbReference>
<evidence type="ECO:0000313" key="7">
    <source>
        <dbReference type="EMBL" id="MBP1907198.1"/>
    </source>
</evidence>
<dbReference type="Proteomes" id="UP001519272">
    <property type="component" value="Unassembled WGS sequence"/>
</dbReference>
<dbReference type="Pfam" id="PF03572">
    <property type="entry name" value="Peptidase_S41"/>
    <property type="match status" value="1"/>
</dbReference>
<sequence length="497" mass="53327">MFKKRTTILLIVASVLISCSLTLTLTGQWDGIISGSKSLVREGVTGSTNGTYVNGASSNTSKGVNKIEAAIKLVNENYLEKIDQNKLIDGAIEGMMSALGDPFSSYMGQETAQHFSEQIEGSFSGIGAEVSMENGNVTVVSPIKGSPAERAGIKPKDILLSVNGASFEGLSLNEAVAKIRGPKGTEAKIKVKRAGVETTLEYTIIRDDIAMETVSSRMEPDGVGVIEVTEFSMNTAERFQNEVAALEKQGMKGLVIDVRNNPGGVLKVVIQMAEQFVEKGKVIVQVEDKNGNRDQTLSNGKSKKYPIVVVTNKGSASASEILAGALKESAGAKLVGDTTYGKGTVQSSYPEEMGDGSLIKITIAKWLTPKGEWIHKKGVAPDIKVDQPTYFSVAPINKENSYKFDMVSADVKNAQQMLVGLGYDPGREDGYFDKNTENMVKKFQSANGLSASGVIDTKTIEVLETKIAKQINDEKNDTQMNTAIAEIRKEIAAKASK</sequence>